<dbReference type="PRINTS" id="PR00344">
    <property type="entry name" value="BCTRLSENSOR"/>
</dbReference>
<evidence type="ECO:0000256" key="3">
    <source>
        <dbReference type="ARBA" id="ARBA00022553"/>
    </source>
</evidence>
<dbReference type="Gene3D" id="3.30.565.10">
    <property type="entry name" value="Histidine kinase-like ATPase, C-terminal domain"/>
    <property type="match status" value="1"/>
</dbReference>
<keyword evidence="5" id="KW-0812">Transmembrane</keyword>
<comment type="catalytic activity">
    <reaction evidence="1">
        <text>ATP + protein L-histidine = ADP + protein N-phospho-L-histidine.</text>
        <dbReference type="EC" id="2.7.13.3"/>
    </reaction>
</comment>
<dbReference type="Proteomes" id="UP000648984">
    <property type="component" value="Unassembled WGS sequence"/>
</dbReference>
<evidence type="ECO:0000259" key="6">
    <source>
        <dbReference type="PROSITE" id="PS50109"/>
    </source>
</evidence>
<reference evidence="7 8" key="1">
    <citation type="submission" date="2019-12" db="EMBL/GenBank/DDBJ databases">
        <title>Comparative genomics gives insights into the taxonomy of the Azoarcus-Aromatoleum group and reveals separate origins of nif in the plant-associated Azoarcus and non-plant-associated Aromatoleum sub-groups.</title>
        <authorList>
            <person name="Lafos M."/>
            <person name="Maluk M."/>
            <person name="Batista M."/>
            <person name="Junghare M."/>
            <person name="Carmona M."/>
            <person name="Faoro H."/>
            <person name="Cruz L.M."/>
            <person name="Battistoni F."/>
            <person name="De Souza E."/>
            <person name="Pedrosa F."/>
            <person name="Chen W.-M."/>
            <person name="Poole P.S."/>
            <person name="Dixon R.A."/>
            <person name="James E.K."/>
        </authorList>
    </citation>
    <scope>NUCLEOTIDE SEQUENCE [LARGE SCALE GENOMIC DNA]</scope>
    <source>
        <strain evidence="7 8">22Lin</strain>
    </source>
</reference>
<dbReference type="GO" id="GO:0005524">
    <property type="term" value="F:ATP binding"/>
    <property type="evidence" value="ECO:0007669"/>
    <property type="project" value="UniProtKB-KW"/>
</dbReference>
<name>A0ABX1QI99_9RHOO</name>
<feature type="transmembrane region" description="Helical" evidence="5">
    <location>
        <begin position="12"/>
        <end position="34"/>
    </location>
</feature>
<dbReference type="CDD" id="cd18773">
    <property type="entry name" value="PDC1_HK_sensor"/>
    <property type="match status" value="1"/>
</dbReference>
<accession>A0ABX1QI99</accession>
<dbReference type="Pfam" id="PF02518">
    <property type="entry name" value="HATPase_c"/>
    <property type="match status" value="1"/>
</dbReference>
<dbReference type="SUPFAM" id="SSF55874">
    <property type="entry name" value="ATPase domain of HSP90 chaperone/DNA topoisomerase II/histidine kinase"/>
    <property type="match status" value="1"/>
</dbReference>
<dbReference type="EMBL" id="WTVQ01000059">
    <property type="protein sequence ID" value="NMG77330.1"/>
    <property type="molecule type" value="Genomic_DNA"/>
</dbReference>
<keyword evidence="7" id="KW-0547">Nucleotide-binding</keyword>
<organism evidence="7 8">
    <name type="scientific">Aromatoleum diolicum</name>
    <dbReference type="NCBI Taxonomy" id="75796"/>
    <lineage>
        <taxon>Bacteria</taxon>
        <taxon>Pseudomonadati</taxon>
        <taxon>Pseudomonadota</taxon>
        <taxon>Betaproteobacteria</taxon>
        <taxon>Rhodocyclales</taxon>
        <taxon>Rhodocyclaceae</taxon>
        <taxon>Aromatoleum</taxon>
    </lineage>
</organism>
<feature type="domain" description="Histidine kinase" evidence="6">
    <location>
        <begin position="418"/>
        <end position="649"/>
    </location>
</feature>
<keyword evidence="5" id="KW-0472">Membrane</keyword>
<keyword evidence="3" id="KW-0597">Phosphoprotein</keyword>
<dbReference type="EC" id="2.7.13.3" evidence="2"/>
<dbReference type="PANTHER" id="PTHR43065">
    <property type="entry name" value="SENSOR HISTIDINE KINASE"/>
    <property type="match status" value="1"/>
</dbReference>
<dbReference type="SMART" id="SM00387">
    <property type="entry name" value="HATPase_c"/>
    <property type="match status" value="1"/>
</dbReference>
<sequence length="675" mass="72507">MRPVRLSRLLFFRSLLVASVTFAVVYLLMVRWLLPQIDHDTSLRQHQLAHAIAGQVEALLERPEAVVLGATRMLIGGEPHVPSVISAILDGALEENDSLSALYVIGEDGAVLAVGLPPARRPLRDDLLGMDFSGHPLFHATAGEPGVHWSDAALSPVSAGLAAVVAVREHGVTVFGELSSGPLMAMVGQVTDDGGLRTMLLDRRNEVIGDTALVPVPQLPDVIGPATVPGHEHDDGSRFLRLRIDSVDMVGSVVPVSPLGWQVLVVRPLAEAFRPSRTAELIMLVGLATSVIVGLIGAAVQAGYFGRLFRDLSVFAVGIEHGRYELSWRPSRVREFNRLAVAFQRMSQAIREREEAIVASQAALQDLNQTLEARVVERTEALHRSNAELSSALDTLRKTQEELVTSEKMAALGALVAGVAHELGTPLGNSLIAANTVRDQTRALRRELAGGLRRSSLERYLEDTESGNAIIERNLERAASLVTSFKQVAVDQSSSQRRKFALSEVVDEIVMTLRPSLKRLPFRLTTAVDAALPLDSYPGALGQVLTNLINNAVLHGLEDRAEGEVRVVGRAEDADWLVLEVIDDGRGIPLELQRRIFEPFFTSRLGKGGSGLGLHIVHSLVSNVLGGTISVDSQPGVGTTMRVRLPRIALVTTSAAAPSSSAFTASDAVPAQPSA</sequence>
<gene>
    <name evidence="7" type="ORF">GPA25_21505</name>
</gene>
<evidence type="ECO:0000256" key="4">
    <source>
        <dbReference type="SAM" id="Coils"/>
    </source>
</evidence>
<dbReference type="PANTHER" id="PTHR43065:SF47">
    <property type="match status" value="1"/>
</dbReference>
<keyword evidence="4" id="KW-0175">Coiled coil</keyword>
<evidence type="ECO:0000313" key="7">
    <source>
        <dbReference type="EMBL" id="NMG77330.1"/>
    </source>
</evidence>
<feature type="coiled-coil region" evidence="4">
    <location>
        <begin position="350"/>
        <end position="402"/>
    </location>
</feature>
<dbReference type="InterPro" id="IPR004358">
    <property type="entry name" value="Sig_transdc_His_kin-like_C"/>
</dbReference>
<dbReference type="InterPro" id="IPR003661">
    <property type="entry name" value="HisK_dim/P_dom"/>
</dbReference>
<evidence type="ECO:0000313" key="8">
    <source>
        <dbReference type="Proteomes" id="UP000648984"/>
    </source>
</evidence>
<evidence type="ECO:0000256" key="1">
    <source>
        <dbReference type="ARBA" id="ARBA00000085"/>
    </source>
</evidence>
<proteinExistence type="predicted"/>
<dbReference type="InterPro" id="IPR036890">
    <property type="entry name" value="HATPase_C_sf"/>
</dbReference>
<dbReference type="Gene3D" id="3.30.450.20">
    <property type="entry name" value="PAS domain"/>
    <property type="match status" value="1"/>
</dbReference>
<dbReference type="PROSITE" id="PS50109">
    <property type="entry name" value="HIS_KIN"/>
    <property type="match status" value="1"/>
</dbReference>
<dbReference type="InterPro" id="IPR005467">
    <property type="entry name" value="His_kinase_dom"/>
</dbReference>
<keyword evidence="5" id="KW-1133">Transmembrane helix</keyword>
<dbReference type="Gene3D" id="1.10.287.130">
    <property type="match status" value="1"/>
</dbReference>
<dbReference type="CDD" id="cd00075">
    <property type="entry name" value="HATPase"/>
    <property type="match status" value="1"/>
</dbReference>
<evidence type="ECO:0000256" key="5">
    <source>
        <dbReference type="SAM" id="Phobius"/>
    </source>
</evidence>
<comment type="caution">
    <text evidence="7">The sequence shown here is derived from an EMBL/GenBank/DDBJ whole genome shotgun (WGS) entry which is preliminary data.</text>
</comment>
<keyword evidence="8" id="KW-1185">Reference proteome</keyword>
<feature type="transmembrane region" description="Helical" evidence="5">
    <location>
        <begin position="281"/>
        <end position="300"/>
    </location>
</feature>
<dbReference type="CDD" id="cd00082">
    <property type="entry name" value="HisKA"/>
    <property type="match status" value="1"/>
</dbReference>
<evidence type="ECO:0000256" key="2">
    <source>
        <dbReference type="ARBA" id="ARBA00012438"/>
    </source>
</evidence>
<dbReference type="InterPro" id="IPR003594">
    <property type="entry name" value="HATPase_dom"/>
</dbReference>
<keyword evidence="7" id="KW-0067">ATP-binding</keyword>
<protein>
    <recommendedName>
        <fullName evidence="2">histidine kinase</fullName>
        <ecNumber evidence="2">2.7.13.3</ecNumber>
    </recommendedName>
</protein>